<gene>
    <name evidence="2" type="ORF">IAG42_37445</name>
</gene>
<dbReference type="Proteomes" id="UP000516428">
    <property type="component" value="Plasmid unnamed2"/>
</dbReference>
<evidence type="ECO:0000256" key="1">
    <source>
        <dbReference type="SAM" id="MobiDB-lite"/>
    </source>
</evidence>
<dbReference type="RefSeq" id="WP_188342103.1">
    <property type="nucleotide sequence ID" value="NZ_CP061283.1"/>
</dbReference>
<dbReference type="AlphaFoldDB" id="A0A7H1BL43"/>
<feature type="region of interest" description="Disordered" evidence="1">
    <location>
        <begin position="93"/>
        <end position="141"/>
    </location>
</feature>
<keyword evidence="2" id="KW-0614">Plasmid</keyword>
<reference evidence="2 3" key="1">
    <citation type="submission" date="2020-09" db="EMBL/GenBank/DDBJ databases">
        <title>A novel species.</title>
        <authorList>
            <person name="Gao J."/>
        </authorList>
    </citation>
    <scope>NUCLEOTIDE SEQUENCE [LARGE SCALE GENOMIC DNA]</scope>
    <source>
        <strain evidence="2 3">CRXT-Y-14</strain>
        <plasmid evidence="2 3">unnamed2</plasmid>
    </source>
</reference>
<evidence type="ECO:0000313" key="3">
    <source>
        <dbReference type="Proteomes" id="UP000516428"/>
    </source>
</evidence>
<accession>A0A7H1BL43</accession>
<dbReference type="EMBL" id="CP061283">
    <property type="protein sequence ID" value="QNS09448.1"/>
    <property type="molecule type" value="Genomic_DNA"/>
</dbReference>
<name>A0A7H1BL43_9ACTN</name>
<evidence type="ECO:0000313" key="2">
    <source>
        <dbReference type="EMBL" id="QNS09448.1"/>
    </source>
</evidence>
<protein>
    <submittedName>
        <fullName evidence="2">Uncharacterized protein</fullName>
    </submittedName>
</protein>
<geneLocation type="plasmid" evidence="2 3">
    <name>unnamed2</name>
</geneLocation>
<organism evidence="2 3">
    <name type="scientific">Streptomyces xanthii</name>
    <dbReference type="NCBI Taxonomy" id="2768069"/>
    <lineage>
        <taxon>Bacteria</taxon>
        <taxon>Bacillati</taxon>
        <taxon>Actinomycetota</taxon>
        <taxon>Actinomycetes</taxon>
        <taxon>Kitasatosporales</taxon>
        <taxon>Streptomycetaceae</taxon>
        <taxon>Streptomyces</taxon>
    </lineage>
</organism>
<dbReference type="KEGG" id="sxn:IAG42_37445"/>
<proteinExistence type="predicted"/>
<keyword evidence="3" id="KW-1185">Reference proteome</keyword>
<sequence length="141" mass="14489">MSERSYSCETAVAVAEAVRPWLDKDTDEPPPAAAIVAALRAAEAEHGGYQRDLWGRAAGNAACATAAVDESRAGWLWATSLDYVVRAVEAAPPAAVPPSGESANAAHSPLPRASAPASHDTPQVETGNPFPSSLTASSLEP</sequence>
<feature type="compositionally biased region" description="Polar residues" evidence="1">
    <location>
        <begin position="120"/>
        <end position="141"/>
    </location>
</feature>